<feature type="transmembrane region" description="Helical" evidence="1">
    <location>
        <begin position="12"/>
        <end position="34"/>
    </location>
</feature>
<protein>
    <submittedName>
        <fullName evidence="2">Uncharacterized protein</fullName>
    </submittedName>
</protein>
<keyword evidence="1" id="KW-0812">Transmembrane</keyword>
<keyword evidence="1" id="KW-0472">Membrane</keyword>
<dbReference type="EMBL" id="WHNX01000035">
    <property type="protein sequence ID" value="MPW26992.1"/>
    <property type="molecule type" value="Genomic_DNA"/>
</dbReference>
<evidence type="ECO:0000313" key="2">
    <source>
        <dbReference type="EMBL" id="MPW26992.1"/>
    </source>
</evidence>
<evidence type="ECO:0000256" key="1">
    <source>
        <dbReference type="SAM" id="Phobius"/>
    </source>
</evidence>
<evidence type="ECO:0000313" key="3">
    <source>
        <dbReference type="Proteomes" id="UP000440004"/>
    </source>
</evidence>
<comment type="caution">
    <text evidence="2">The sequence shown here is derived from an EMBL/GenBank/DDBJ whole genome shotgun (WGS) entry which is preliminary data.</text>
</comment>
<sequence>MIMKVYEYDKKRYVVSIILPNIIVMGLIFIYSLYNNFKFIGVNIFTLLLFVSIYTLFNTLISLSYPSKIVDTGSEYQFHAFGRKHVFKKKDIENIKIRELAATRMYIRINNGSILRGRFWIKYSFYSNGEEFNDNIHALEKELNPKSLKYKNHNTKKEIL</sequence>
<gene>
    <name evidence="2" type="ORF">GC105_14500</name>
</gene>
<dbReference type="RefSeq" id="WP_152806289.1">
    <property type="nucleotide sequence ID" value="NZ_WHNX01000035.1"/>
</dbReference>
<keyword evidence="1" id="KW-1133">Transmembrane helix</keyword>
<proteinExistence type="predicted"/>
<dbReference type="Proteomes" id="UP000440004">
    <property type="component" value="Unassembled WGS sequence"/>
</dbReference>
<accession>A0A6A7KCB0</accession>
<reference evidence="2 3" key="1">
    <citation type="submission" date="2019-10" db="EMBL/GenBank/DDBJ databases">
        <title>Alkalibaculum tamaniensis sp.nov., a new alkaliphilic acetogen, isolated on methoxylated aromatics from a mud volcano.</title>
        <authorList>
            <person name="Khomyakova M.A."/>
            <person name="Merkel A.Y."/>
            <person name="Bonch-Osmolovskaya E.A."/>
            <person name="Slobodkin A.I."/>
        </authorList>
    </citation>
    <scope>NUCLEOTIDE SEQUENCE [LARGE SCALE GENOMIC DNA]</scope>
    <source>
        <strain evidence="2 3">M08DMB</strain>
    </source>
</reference>
<organism evidence="2 3">
    <name type="scientific">Alkalibaculum sporogenes</name>
    <dbReference type="NCBI Taxonomy" id="2655001"/>
    <lineage>
        <taxon>Bacteria</taxon>
        <taxon>Bacillati</taxon>
        <taxon>Bacillota</taxon>
        <taxon>Clostridia</taxon>
        <taxon>Eubacteriales</taxon>
        <taxon>Eubacteriaceae</taxon>
        <taxon>Alkalibaculum</taxon>
    </lineage>
</organism>
<name>A0A6A7KCB0_9FIRM</name>
<dbReference type="AlphaFoldDB" id="A0A6A7KCB0"/>
<keyword evidence="3" id="KW-1185">Reference proteome</keyword>
<feature type="transmembrane region" description="Helical" evidence="1">
    <location>
        <begin position="40"/>
        <end position="61"/>
    </location>
</feature>